<accession>A0A3G5A9S5</accession>
<evidence type="ECO:0000313" key="4">
    <source>
        <dbReference type="EMBL" id="AYV83842.1"/>
    </source>
</evidence>
<evidence type="ECO:0000256" key="1">
    <source>
        <dbReference type="ARBA" id="ARBA00006601"/>
    </source>
</evidence>
<proteinExistence type="inferred from homology"/>
<dbReference type="Gene3D" id="1.10.1040.10">
    <property type="entry name" value="N-(1-d-carboxylethyl)-l-norvaline Dehydrogenase, domain 2"/>
    <property type="match status" value="1"/>
</dbReference>
<gene>
    <name evidence="4" type="ORF">Hyperionvirus12_39</name>
</gene>
<feature type="domain" description="UDP-glucose/GDP-mannose dehydrogenase N-terminal" evidence="3">
    <location>
        <begin position="73"/>
        <end position="173"/>
    </location>
</feature>
<dbReference type="InterPro" id="IPR013328">
    <property type="entry name" value="6PGD_dom2"/>
</dbReference>
<dbReference type="GO" id="GO:0016616">
    <property type="term" value="F:oxidoreductase activity, acting on the CH-OH group of donors, NAD or NADP as acceptor"/>
    <property type="evidence" value="ECO:0007669"/>
    <property type="project" value="InterPro"/>
</dbReference>
<dbReference type="SUPFAM" id="SSF51735">
    <property type="entry name" value="NAD(P)-binding Rossmann-fold domains"/>
    <property type="match status" value="1"/>
</dbReference>
<name>A0A3G5A9S5_9VIRU</name>
<dbReference type="Gene3D" id="3.40.50.720">
    <property type="entry name" value="NAD(P)-binding Rossmann-like Domain"/>
    <property type="match status" value="1"/>
</dbReference>
<dbReference type="PANTHER" id="PTHR43750:SF3">
    <property type="entry name" value="UDP-GLUCOSE 6-DEHYDROGENASE TUAD"/>
    <property type="match status" value="1"/>
</dbReference>
<dbReference type="SUPFAM" id="SSF48179">
    <property type="entry name" value="6-phosphogluconate dehydrogenase C-terminal domain-like"/>
    <property type="match status" value="1"/>
</dbReference>
<dbReference type="Pfam" id="PF00984">
    <property type="entry name" value="UDPG_MGDP_dh"/>
    <property type="match status" value="1"/>
</dbReference>
<dbReference type="InterPro" id="IPR008927">
    <property type="entry name" value="6-PGluconate_DH-like_C_sf"/>
</dbReference>
<dbReference type="InterPro" id="IPR014026">
    <property type="entry name" value="UDP-Glc/GDP-Man_DH_dimer"/>
</dbReference>
<evidence type="ECO:0000259" key="2">
    <source>
        <dbReference type="Pfam" id="PF00984"/>
    </source>
</evidence>
<dbReference type="PANTHER" id="PTHR43750">
    <property type="entry name" value="UDP-GLUCOSE 6-DEHYDROGENASE TUAD"/>
    <property type="match status" value="1"/>
</dbReference>
<dbReference type="InterPro" id="IPR036291">
    <property type="entry name" value="NAD(P)-bd_dom_sf"/>
</dbReference>
<feature type="domain" description="UDP-glucose/GDP-mannose dehydrogenase dimerisation" evidence="2">
    <location>
        <begin position="196"/>
        <end position="297"/>
    </location>
</feature>
<protein>
    <submittedName>
        <fullName evidence="4">GDP-mannose 6-dehydrogenase</fullName>
    </submittedName>
</protein>
<dbReference type="Pfam" id="PF03721">
    <property type="entry name" value="UDPG_MGDP_dh_N"/>
    <property type="match status" value="1"/>
</dbReference>
<organism evidence="4">
    <name type="scientific">Hyperionvirus sp</name>
    <dbReference type="NCBI Taxonomy" id="2487770"/>
    <lineage>
        <taxon>Viruses</taxon>
        <taxon>Varidnaviria</taxon>
        <taxon>Bamfordvirae</taxon>
        <taxon>Nucleocytoviricota</taxon>
        <taxon>Megaviricetes</taxon>
        <taxon>Imitervirales</taxon>
        <taxon>Mimiviridae</taxon>
        <taxon>Klosneuvirinae</taxon>
    </lineage>
</organism>
<dbReference type="InterPro" id="IPR001732">
    <property type="entry name" value="UDP-Glc/GDP-Man_DH_N"/>
</dbReference>
<comment type="similarity">
    <text evidence="1">Belongs to the UDP-glucose/GDP-mannose dehydrogenase family.</text>
</comment>
<dbReference type="EMBL" id="MK072394">
    <property type="protein sequence ID" value="AYV83842.1"/>
    <property type="molecule type" value="Genomic_DNA"/>
</dbReference>
<evidence type="ECO:0000259" key="3">
    <source>
        <dbReference type="Pfam" id="PF03721"/>
    </source>
</evidence>
<reference evidence="4" key="1">
    <citation type="submission" date="2018-10" db="EMBL/GenBank/DDBJ databases">
        <title>Hidden diversity of soil giant viruses.</title>
        <authorList>
            <person name="Schulz F."/>
            <person name="Alteio L."/>
            <person name="Goudeau D."/>
            <person name="Ryan E.M."/>
            <person name="Malmstrom R.R."/>
            <person name="Blanchard J."/>
            <person name="Woyke T."/>
        </authorList>
    </citation>
    <scope>NUCLEOTIDE SEQUENCE</scope>
    <source>
        <strain evidence="4">HYV1</strain>
    </source>
</reference>
<sequence>MAAAAASIEAKAPEHKFGIVQDGCGVVGGAYMEAYEAKGNKVIGIEANKELINKLKLKFEMYHIKDNLSLITGIDFVMISINTPLKGKKLDLTYLFSSLPNVAEIVKNNPDVMVIIRSTVEPGTTKRYKADLEALVGKRVDVLFQPEFLRAKSALEDARNPWHIVLGVDASTDITKLMNLYTQFTDAKHISTMTIEEAEILKSFHNCYNAAKISWFNQAHLLVKRINESKGLTMDIHKITTTLTKTCEGLLNPKYGTTAGHAFYGSCLPKDSTELATLEQEYGLEAPLFTSVVKVNDIIKRTDTAEIIDGDHHMTFDILQGKKVIL</sequence>
<dbReference type="GO" id="GO:0051287">
    <property type="term" value="F:NAD binding"/>
    <property type="evidence" value="ECO:0007669"/>
    <property type="project" value="InterPro"/>
</dbReference>